<evidence type="ECO:0000256" key="3">
    <source>
        <dbReference type="ARBA" id="ARBA00022475"/>
    </source>
</evidence>
<feature type="compositionally biased region" description="Basic and acidic residues" evidence="9">
    <location>
        <begin position="108"/>
        <end position="118"/>
    </location>
</feature>
<keyword evidence="4 10" id="KW-0812">Transmembrane</keyword>
<evidence type="ECO:0000256" key="10">
    <source>
        <dbReference type="SAM" id="Phobius"/>
    </source>
</evidence>
<comment type="function">
    <text evidence="1">Fluoride channel required for the rapid expulsion of cytoplasmic fluoride.</text>
</comment>
<dbReference type="AlphaFoldDB" id="A0A9P4MUE7"/>
<feature type="region of interest" description="Disordered" evidence="9">
    <location>
        <begin position="169"/>
        <end position="254"/>
    </location>
</feature>
<proteinExistence type="inferred from homology"/>
<feature type="compositionally biased region" description="Basic and acidic residues" evidence="9">
    <location>
        <begin position="67"/>
        <end position="85"/>
    </location>
</feature>
<sequence>MSNNDEEYRTRRESHYNRQRSSLRSDLSSRSSHLLSLRSENPDLDYRLPSDIVNFDELEAPAPAPAEKPREGMVPRKKNVEDTRRVSSRGSGSKLGSTLAEGSVRQQRSKDDVFKDEDSIPDGFQNRNEVDNQAPVENPNEGRFYRHQDDAFKGEDSIPTNFQNLDELDNQAPVENPNEGRFYRHQDLEELRVRPRGSQFSTRSYQKSPLSRRNTNPDLTALPTIPDHGPSQEESRDKIEPWEDRKEPKQTPKEPHVSRFAIEWYTFSYLTLFSILGTLARLGVQWLTFYPGAPVVFSVLWANFAGSLVMGFLAEDRHLFRDERDRNISKARSVKGDEEKAVDLQAAKEAQMKLKKTVPLYIGLATGFCGSFTSFSSFIRDIFFALENGLPTPVNHPYSGAYPSTSSTVVRNGGYSFMAVLAVIILTLALCHSALKVGAHIAIAFEPVIPTLPPRLLRKFVDRAVVVTGLGAWLGAIFMAIWPPDRPFGPQSKGVWSNETWRGQAIFACVFAPIGCLLRFYISLMLNGLIASFPLGTFCVNIFGTAVLGMAFDLQHVGLGDSGLVGGGRVSCQVLQGIMDGFCGCLTTVSTWMLELSGLRRRHAYVYGGTSVLVALGVLVGVMGSVRWTVGFREGDCGS</sequence>
<evidence type="ECO:0000256" key="6">
    <source>
        <dbReference type="ARBA" id="ARBA00023136"/>
    </source>
</evidence>
<evidence type="ECO:0000313" key="12">
    <source>
        <dbReference type="Proteomes" id="UP000799536"/>
    </source>
</evidence>
<comment type="catalytic activity">
    <reaction evidence="8">
        <text>fluoride(in) = fluoride(out)</text>
        <dbReference type="Rhea" id="RHEA:76159"/>
        <dbReference type="ChEBI" id="CHEBI:17051"/>
    </reaction>
    <physiologicalReaction direction="left-to-right" evidence="8">
        <dbReference type="Rhea" id="RHEA:76160"/>
    </physiologicalReaction>
</comment>
<dbReference type="Pfam" id="PF02537">
    <property type="entry name" value="CRCB"/>
    <property type="match status" value="2"/>
</dbReference>
<evidence type="ECO:0000256" key="4">
    <source>
        <dbReference type="ARBA" id="ARBA00022692"/>
    </source>
</evidence>
<feature type="compositionally biased region" description="Basic and acidic residues" evidence="9">
    <location>
        <begin position="230"/>
        <end position="254"/>
    </location>
</feature>
<feature type="transmembrane region" description="Helical" evidence="10">
    <location>
        <begin position="295"/>
        <end position="314"/>
    </location>
</feature>
<feature type="region of interest" description="Disordered" evidence="9">
    <location>
        <begin position="1"/>
        <end position="144"/>
    </location>
</feature>
<evidence type="ECO:0000256" key="9">
    <source>
        <dbReference type="SAM" id="MobiDB-lite"/>
    </source>
</evidence>
<feature type="transmembrane region" description="Helical" evidence="10">
    <location>
        <begin position="464"/>
        <end position="483"/>
    </location>
</feature>
<comment type="subcellular location">
    <subcellularLocation>
        <location evidence="2">Cell membrane</location>
        <topology evidence="2">Multi-pass membrane protein</topology>
    </subcellularLocation>
</comment>
<feature type="transmembrane region" description="Helical" evidence="10">
    <location>
        <begin position="358"/>
        <end position="379"/>
    </location>
</feature>
<reference evidence="11" key="1">
    <citation type="journal article" date="2020" name="Stud. Mycol.">
        <title>101 Dothideomycetes genomes: a test case for predicting lifestyles and emergence of pathogens.</title>
        <authorList>
            <person name="Haridas S."/>
            <person name="Albert R."/>
            <person name="Binder M."/>
            <person name="Bloem J."/>
            <person name="Labutti K."/>
            <person name="Salamov A."/>
            <person name="Andreopoulos B."/>
            <person name="Baker S."/>
            <person name="Barry K."/>
            <person name="Bills G."/>
            <person name="Bluhm B."/>
            <person name="Cannon C."/>
            <person name="Castanera R."/>
            <person name="Culley D."/>
            <person name="Daum C."/>
            <person name="Ezra D."/>
            <person name="Gonzalez J."/>
            <person name="Henrissat B."/>
            <person name="Kuo A."/>
            <person name="Liang C."/>
            <person name="Lipzen A."/>
            <person name="Lutzoni F."/>
            <person name="Magnuson J."/>
            <person name="Mondo S."/>
            <person name="Nolan M."/>
            <person name="Ohm R."/>
            <person name="Pangilinan J."/>
            <person name="Park H.-J."/>
            <person name="Ramirez L."/>
            <person name="Alfaro M."/>
            <person name="Sun H."/>
            <person name="Tritt A."/>
            <person name="Yoshinaga Y."/>
            <person name="Zwiers L.-H."/>
            <person name="Turgeon B."/>
            <person name="Goodwin S."/>
            <person name="Spatafora J."/>
            <person name="Crous P."/>
            <person name="Grigoriev I."/>
        </authorList>
    </citation>
    <scope>NUCLEOTIDE SEQUENCE</scope>
    <source>
        <strain evidence="11">ATCC 74209</strain>
    </source>
</reference>
<dbReference type="EMBL" id="ML994292">
    <property type="protein sequence ID" value="KAF2197000.1"/>
    <property type="molecule type" value="Genomic_DNA"/>
</dbReference>
<organism evidence="11 12">
    <name type="scientific">Delitschia confertaspora ATCC 74209</name>
    <dbReference type="NCBI Taxonomy" id="1513339"/>
    <lineage>
        <taxon>Eukaryota</taxon>
        <taxon>Fungi</taxon>
        <taxon>Dikarya</taxon>
        <taxon>Ascomycota</taxon>
        <taxon>Pezizomycotina</taxon>
        <taxon>Dothideomycetes</taxon>
        <taxon>Pleosporomycetidae</taxon>
        <taxon>Pleosporales</taxon>
        <taxon>Delitschiaceae</taxon>
        <taxon>Delitschia</taxon>
    </lineage>
</organism>
<accession>A0A9P4MUE7</accession>
<dbReference type="InterPro" id="IPR003691">
    <property type="entry name" value="FluC"/>
</dbReference>
<evidence type="ECO:0000256" key="7">
    <source>
        <dbReference type="ARBA" id="ARBA00035120"/>
    </source>
</evidence>
<feature type="transmembrane region" description="Helical" evidence="10">
    <location>
        <begin position="415"/>
        <end position="435"/>
    </location>
</feature>
<keyword evidence="3" id="KW-1003">Cell membrane</keyword>
<protein>
    <recommendedName>
        <fullName evidence="13">CrcB-like protein</fullName>
    </recommendedName>
</protein>
<feature type="compositionally biased region" description="Low complexity" evidence="9">
    <location>
        <begin position="19"/>
        <end position="39"/>
    </location>
</feature>
<keyword evidence="6 10" id="KW-0472">Membrane</keyword>
<gene>
    <name evidence="11" type="ORF">GQ43DRAFT_484494</name>
</gene>
<dbReference type="OrthoDB" id="409792at2759"/>
<feature type="transmembrane region" description="Helical" evidence="10">
    <location>
        <begin position="267"/>
        <end position="289"/>
    </location>
</feature>
<feature type="transmembrane region" description="Helical" evidence="10">
    <location>
        <begin position="529"/>
        <end position="554"/>
    </location>
</feature>
<evidence type="ECO:0000256" key="8">
    <source>
        <dbReference type="ARBA" id="ARBA00035585"/>
    </source>
</evidence>
<feature type="transmembrane region" description="Helical" evidence="10">
    <location>
        <begin position="503"/>
        <end position="522"/>
    </location>
</feature>
<evidence type="ECO:0000256" key="5">
    <source>
        <dbReference type="ARBA" id="ARBA00022989"/>
    </source>
</evidence>
<feature type="compositionally biased region" description="Basic and acidic residues" evidence="9">
    <location>
        <begin position="1"/>
        <end position="16"/>
    </location>
</feature>
<dbReference type="GO" id="GO:0005886">
    <property type="term" value="C:plasma membrane"/>
    <property type="evidence" value="ECO:0007669"/>
    <property type="project" value="UniProtKB-SubCell"/>
</dbReference>
<feature type="transmembrane region" description="Helical" evidence="10">
    <location>
        <begin position="606"/>
        <end position="626"/>
    </location>
</feature>
<evidence type="ECO:0008006" key="13">
    <source>
        <dbReference type="Google" id="ProtNLM"/>
    </source>
</evidence>
<dbReference type="PANTHER" id="PTHR28259">
    <property type="entry name" value="FLUORIDE EXPORT PROTEIN 1-RELATED"/>
    <property type="match status" value="1"/>
</dbReference>
<evidence type="ECO:0000256" key="2">
    <source>
        <dbReference type="ARBA" id="ARBA00004651"/>
    </source>
</evidence>
<dbReference type="PANTHER" id="PTHR28259:SF1">
    <property type="entry name" value="FLUORIDE EXPORT PROTEIN 1-RELATED"/>
    <property type="match status" value="1"/>
</dbReference>
<keyword evidence="5 10" id="KW-1133">Transmembrane helix</keyword>
<evidence type="ECO:0000313" key="11">
    <source>
        <dbReference type="EMBL" id="KAF2197000.1"/>
    </source>
</evidence>
<feature type="compositionally biased region" description="Basic and acidic residues" evidence="9">
    <location>
        <begin position="181"/>
        <end position="193"/>
    </location>
</feature>
<dbReference type="Proteomes" id="UP000799536">
    <property type="component" value="Unassembled WGS sequence"/>
</dbReference>
<name>A0A9P4MUE7_9PLEO</name>
<comment type="similarity">
    <text evidence="7">Belongs to the fluoride channel Fluc/FEX (TC 1.A.43) family.</text>
</comment>
<feature type="transmembrane region" description="Helical" evidence="10">
    <location>
        <begin position="574"/>
        <end position="594"/>
    </location>
</feature>
<feature type="compositionally biased region" description="Polar residues" evidence="9">
    <location>
        <begin position="198"/>
        <end position="218"/>
    </location>
</feature>
<dbReference type="GO" id="GO:1903425">
    <property type="term" value="F:fluoride transmembrane transporter activity"/>
    <property type="evidence" value="ECO:0007669"/>
    <property type="project" value="TreeGrafter"/>
</dbReference>
<keyword evidence="12" id="KW-1185">Reference proteome</keyword>
<comment type="caution">
    <text evidence="11">The sequence shown here is derived from an EMBL/GenBank/DDBJ whole genome shotgun (WGS) entry which is preliminary data.</text>
</comment>
<evidence type="ECO:0000256" key="1">
    <source>
        <dbReference type="ARBA" id="ARBA00002598"/>
    </source>
</evidence>